<accession>A0ABR6YBN6</accession>
<evidence type="ECO:0000256" key="1">
    <source>
        <dbReference type="ARBA" id="ARBA00006226"/>
    </source>
</evidence>
<name>A0ABR6YBN6_9BURK</name>
<dbReference type="Proteomes" id="UP000624279">
    <property type="component" value="Unassembled WGS sequence"/>
</dbReference>
<evidence type="ECO:0000256" key="2">
    <source>
        <dbReference type="ARBA" id="ARBA00022649"/>
    </source>
</evidence>
<reference evidence="3 4" key="1">
    <citation type="submission" date="2020-08" db="EMBL/GenBank/DDBJ databases">
        <title>Novel species isolated from subtropical streams in China.</title>
        <authorList>
            <person name="Lu H."/>
        </authorList>
    </citation>
    <scope>NUCLEOTIDE SEQUENCE [LARGE SCALE GENOMIC DNA]</scope>
    <source>
        <strain evidence="3 4">LX15W</strain>
    </source>
</reference>
<dbReference type="Pfam" id="PF05016">
    <property type="entry name" value="ParE_toxin"/>
    <property type="match status" value="1"/>
</dbReference>
<dbReference type="PANTHER" id="PTHR33755">
    <property type="entry name" value="TOXIN PARE1-RELATED"/>
    <property type="match status" value="1"/>
</dbReference>
<dbReference type="InterPro" id="IPR007712">
    <property type="entry name" value="RelE/ParE_toxin"/>
</dbReference>
<gene>
    <name evidence="3" type="ORF">H8K55_10270</name>
</gene>
<evidence type="ECO:0000313" key="4">
    <source>
        <dbReference type="Proteomes" id="UP000624279"/>
    </source>
</evidence>
<organism evidence="3 4">
    <name type="scientific">Undibacterium flavidum</name>
    <dbReference type="NCBI Taxonomy" id="2762297"/>
    <lineage>
        <taxon>Bacteria</taxon>
        <taxon>Pseudomonadati</taxon>
        <taxon>Pseudomonadota</taxon>
        <taxon>Betaproteobacteria</taxon>
        <taxon>Burkholderiales</taxon>
        <taxon>Oxalobacteraceae</taxon>
        <taxon>Undibacterium</taxon>
    </lineage>
</organism>
<keyword evidence="4" id="KW-1185">Reference proteome</keyword>
<dbReference type="RefSeq" id="WP_186942000.1">
    <property type="nucleotide sequence ID" value="NZ_JACOGA010000008.1"/>
</dbReference>
<dbReference type="EMBL" id="JACOGA010000008">
    <property type="protein sequence ID" value="MBC3873977.1"/>
    <property type="molecule type" value="Genomic_DNA"/>
</dbReference>
<dbReference type="InterPro" id="IPR035093">
    <property type="entry name" value="RelE/ParE_toxin_dom_sf"/>
</dbReference>
<dbReference type="PANTHER" id="PTHR33755:SF8">
    <property type="entry name" value="TOXIN PARE2"/>
    <property type="match status" value="1"/>
</dbReference>
<evidence type="ECO:0000313" key="3">
    <source>
        <dbReference type="EMBL" id="MBC3873977.1"/>
    </source>
</evidence>
<dbReference type="InterPro" id="IPR051803">
    <property type="entry name" value="TA_system_RelE-like_toxin"/>
</dbReference>
<protein>
    <submittedName>
        <fullName evidence="3">Type II toxin-antitoxin system RelE/ParE family toxin</fullName>
    </submittedName>
</protein>
<comment type="caution">
    <text evidence="3">The sequence shown here is derived from an EMBL/GenBank/DDBJ whole genome shotgun (WGS) entry which is preliminary data.</text>
</comment>
<dbReference type="Gene3D" id="3.30.2310.20">
    <property type="entry name" value="RelE-like"/>
    <property type="match status" value="1"/>
</dbReference>
<sequence length="97" mass="11586">MKFTLHSYAEIDLREAAEFYKQRAGNSFSRAFLEEFEHTVTLLLQHPKLGTPWRHDTRMFALKRFPYSLIYKELDEQLIIVAVAHQSRRPGYWASRK</sequence>
<proteinExistence type="inferred from homology"/>
<keyword evidence="2" id="KW-1277">Toxin-antitoxin system</keyword>
<comment type="similarity">
    <text evidence="1">Belongs to the RelE toxin family.</text>
</comment>